<reference evidence="2" key="1">
    <citation type="journal article" date="2010" name="Nat. Biotechnol.">
        <title>Draft genome sequence of the oilseed species Ricinus communis.</title>
        <authorList>
            <person name="Chan A.P."/>
            <person name="Crabtree J."/>
            <person name="Zhao Q."/>
            <person name="Lorenzi H."/>
            <person name="Orvis J."/>
            <person name="Puiu D."/>
            <person name="Melake-Berhan A."/>
            <person name="Jones K.M."/>
            <person name="Redman J."/>
            <person name="Chen G."/>
            <person name="Cahoon E.B."/>
            <person name="Gedil M."/>
            <person name="Stanke M."/>
            <person name="Haas B.J."/>
            <person name="Wortman J.R."/>
            <person name="Fraser-Liggett C.M."/>
            <person name="Ravel J."/>
            <person name="Rabinowicz P.D."/>
        </authorList>
    </citation>
    <scope>NUCLEOTIDE SEQUENCE [LARGE SCALE GENOMIC DNA]</scope>
    <source>
        <strain evidence="2">cv. Hale</strain>
    </source>
</reference>
<dbReference type="InParanoid" id="B9S3T5"/>
<keyword evidence="2" id="KW-1185">Reference proteome</keyword>
<sequence>MGDLEQNLSCKGTAIYTNCAKMLSLSDTSTAYFQKILSKLHLTNVIFKFLAAGFAASICIGCMTEEGIAALV</sequence>
<gene>
    <name evidence="1" type="ORF">RCOM_0555260</name>
</gene>
<proteinExistence type="predicted"/>
<evidence type="ECO:0000313" key="1">
    <source>
        <dbReference type="EMBL" id="EEF41616.1"/>
    </source>
</evidence>
<dbReference type="AlphaFoldDB" id="B9S3T5"/>
<accession>B9S3T5</accession>
<dbReference type="Proteomes" id="UP000008311">
    <property type="component" value="Unassembled WGS sequence"/>
</dbReference>
<name>B9S3T5_RICCO</name>
<organism evidence="1 2">
    <name type="scientific">Ricinus communis</name>
    <name type="common">Castor bean</name>
    <dbReference type="NCBI Taxonomy" id="3988"/>
    <lineage>
        <taxon>Eukaryota</taxon>
        <taxon>Viridiplantae</taxon>
        <taxon>Streptophyta</taxon>
        <taxon>Embryophyta</taxon>
        <taxon>Tracheophyta</taxon>
        <taxon>Spermatophyta</taxon>
        <taxon>Magnoliopsida</taxon>
        <taxon>eudicotyledons</taxon>
        <taxon>Gunneridae</taxon>
        <taxon>Pentapetalae</taxon>
        <taxon>rosids</taxon>
        <taxon>fabids</taxon>
        <taxon>Malpighiales</taxon>
        <taxon>Euphorbiaceae</taxon>
        <taxon>Acalyphoideae</taxon>
        <taxon>Acalypheae</taxon>
        <taxon>Ricinus</taxon>
    </lineage>
</organism>
<evidence type="ECO:0000313" key="2">
    <source>
        <dbReference type="Proteomes" id="UP000008311"/>
    </source>
</evidence>
<dbReference type="EMBL" id="EQ973863">
    <property type="protein sequence ID" value="EEF41616.1"/>
    <property type="molecule type" value="Genomic_DNA"/>
</dbReference>
<protein>
    <submittedName>
        <fullName evidence="1">Uncharacterized protein</fullName>
    </submittedName>
</protein>